<dbReference type="EMBL" id="LAZR01018780">
    <property type="protein sequence ID" value="KKL95047.1"/>
    <property type="molecule type" value="Genomic_DNA"/>
</dbReference>
<protein>
    <submittedName>
        <fullName evidence="1">Uncharacterized protein</fullName>
    </submittedName>
</protein>
<comment type="caution">
    <text evidence="1">The sequence shown here is derived from an EMBL/GenBank/DDBJ whole genome shotgun (WGS) entry which is preliminary data.</text>
</comment>
<reference evidence="1" key="1">
    <citation type="journal article" date="2015" name="Nature">
        <title>Complex archaea that bridge the gap between prokaryotes and eukaryotes.</title>
        <authorList>
            <person name="Spang A."/>
            <person name="Saw J.H."/>
            <person name="Jorgensen S.L."/>
            <person name="Zaremba-Niedzwiedzka K."/>
            <person name="Martijn J."/>
            <person name="Lind A.E."/>
            <person name="van Eijk R."/>
            <person name="Schleper C."/>
            <person name="Guy L."/>
            <person name="Ettema T.J."/>
        </authorList>
    </citation>
    <scope>NUCLEOTIDE SEQUENCE</scope>
</reference>
<name>A0A0F9J796_9ZZZZ</name>
<proteinExistence type="predicted"/>
<sequence length="131" mass="14439">MAWPTAILTYKDGSEFEVNAGNVPDIFATLPADGLVRVDFNPPAPGRKGNFELVHSGAQEYWAYKEGANQFVFGYHNVSTLFFDPPANTLPNPNGTPEKFGEIVYDKRPNRDPIERMQTEIPAAALVVING</sequence>
<gene>
    <name evidence="1" type="ORF">LCGC14_1858560</name>
</gene>
<organism evidence="1">
    <name type="scientific">marine sediment metagenome</name>
    <dbReference type="NCBI Taxonomy" id="412755"/>
    <lineage>
        <taxon>unclassified sequences</taxon>
        <taxon>metagenomes</taxon>
        <taxon>ecological metagenomes</taxon>
    </lineage>
</organism>
<evidence type="ECO:0000313" key="1">
    <source>
        <dbReference type="EMBL" id="KKL95047.1"/>
    </source>
</evidence>
<accession>A0A0F9J796</accession>
<dbReference type="AlphaFoldDB" id="A0A0F9J796"/>